<organism evidence="1 2">
    <name type="scientific">Paxillus rubicundulus Ve08.2h10</name>
    <dbReference type="NCBI Taxonomy" id="930991"/>
    <lineage>
        <taxon>Eukaryota</taxon>
        <taxon>Fungi</taxon>
        <taxon>Dikarya</taxon>
        <taxon>Basidiomycota</taxon>
        <taxon>Agaricomycotina</taxon>
        <taxon>Agaricomycetes</taxon>
        <taxon>Agaricomycetidae</taxon>
        <taxon>Boletales</taxon>
        <taxon>Paxilineae</taxon>
        <taxon>Paxillaceae</taxon>
        <taxon>Paxillus</taxon>
    </lineage>
</organism>
<dbReference type="HOGENOM" id="CLU_2740765_0_0_1"/>
<reference evidence="1 2" key="1">
    <citation type="submission" date="2014-04" db="EMBL/GenBank/DDBJ databases">
        <authorList>
            <consortium name="DOE Joint Genome Institute"/>
            <person name="Kuo A."/>
            <person name="Kohler A."/>
            <person name="Jargeat P."/>
            <person name="Nagy L.G."/>
            <person name="Floudas D."/>
            <person name="Copeland A."/>
            <person name="Barry K.W."/>
            <person name="Cichocki N."/>
            <person name="Veneault-Fourrey C."/>
            <person name="LaButti K."/>
            <person name="Lindquist E.A."/>
            <person name="Lipzen A."/>
            <person name="Lundell T."/>
            <person name="Morin E."/>
            <person name="Murat C."/>
            <person name="Sun H."/>
            <person name="Tunlid A."/>
            <person name="Henrissat B."/>
            <person name="Grigoriev I.V."/>
            <person name="Hibbett D.S."/>
            <person name="Martin F."/>
            <person name="Nordberg H.P."/>
            <person name="Cantor M.N."/>
            <person name="Hua S.X."/>
        </authorList>
    </citation>
    <scope>NUCLEOTIDE SEQUENCE [LARGE SCALE GENOMIC DNA]</scope>
    <source>
        <strain evidence="1 2">Ve08.2h10</strain>
    </source>
</reference>
<dbReference type="EMBL" id="KN824957">
    <property type="protein sequence ID" value="KIK97002.1"/>
    <property type="molecule type" value="Genomic_DNA"/>
</dbReference>
<dbReference type="AlphaFoldDB" id="A0A0D0DGG2"/>
<protein>
    <submittedName>
        <fullName evidence="1">Uncharacterized protein</fullName>
    </submittedName>
</protein>
<evidence type="ECO:0000313" key="1">
    <source>
        <dbReference type="EMBL" id="KIK97002.1"/>
    </source>
</evidence>
<proteinExistence type="predicted"/>
<dbReference type="InParanoid" id="A0A0D0DGG2"/>
<sequence length="71" mass="8566">MRRAIFLIYQNATLEENIYIYIYISVYKLVYVRYGFMGCTRQMKELNSVTCVKWSRRASKERAEEPTNARE</sequence>
<accession>A0A0D0DGG2</accession>
<evidence type="ECO:0000313" key="2">
    <source>
        <dbReference type="Proteomes" id="UP000054538"/>
    </source>
</evidence>
<keyword evidence="2" id="KW-1185">Reference proteome</keyword>
<name>A0A0D0DGG2_9AGAM</name>
<reference evidence="2" key="2">
    <citation type="submission" date="2015-01" db="EMBL/GenBank/DDBJ databases">
        <title>Evolutionary Origins and Diversification of the Mycorrhizal Mutualists.</title>
        <authorList>
            <consortium name="DOE Joint Genome Institute"/>
            <consortium name="Mycorrhizal Genomics Consortium"/>
            <person name="Kohler A."/>
            <person name="Kuo A."/>
            <person name="Nagy L.G."/>
            <person name="Floudas D."/>
            <person name="Copeland A."/>
            <person name="Barry K.W."/>
            <person name="Cichocki N."/>
            <person name="Veneault-Fourrey C."/>
            <person name="LaButti K."/>
            <person name="Lindquist E.A."/>
            <person name="Lipzen A."/>
            <person name="Lundell T."/>
            <person name="Morin E."/>
            <person name="Murat C."/>
            <person name="Riley R."/>
            <person name="Ohm R."/>
            <person name="Sun H."/>
            <person name="Tunlid A."/>
            <person name="Henrissat B."/>
            <person name="Grigoriev I.V."/>
            <person name="Hibbett D.S."/>
            <person name="Martin F."/>
        </authorList>
    </citation>
    <scope>NUCLEOTIDE SEQUENCE [LARGE SCALE GENOMIC DNA]</scope>
    <source>
        <strain evidence="2">Ve08.2h10</strain>
    </source>
</reference>
<dbReference type="Proteomes" id="UP000054538">
    <property type="component" value="Unassembled WGS sequence"/>
</dbReference>
<gene>
    <name evidence="1" type="ORF">PAXRUDRAFT_261809</name>
</gene>